<organism evidence="2 3">
    <name type="scientific">Lithospermum erythrorhizon</name>
    <name type="common">Purple gromwell</name>
    <name type="synonym">Lithospermum officinale var. erythrorhizon</name>
    <dbReference type="NCBI Taxonomy" id="34254"/>
    <lineage>
        <taxon>Eukaryota</taxon>
        <taxon>Viridiplantae</taxon>
        <taxon>Streptophyta</taxon>
        <taxon>Embryophyta</taxon>
        <taxon>Tracheophyta</taxon>
        <taxon>Spermatophyta</taxon>
        <taxon>Magnoliopsida</taxon>
        <taxon>eudicotyledons</taxon>
        <taxon>Gunneridae</taxon>
        <taxon>Pentapetalae</taxon>
        <taxon>asterids</taxon>
        <taxon>lamiids</taxon>
        <taxon>Boraginales</taxon>
        <taxon>Boraginaceae</taxon>
        <taxon>Boraginoideae</taxon>
        <taxon>Lithospermeae</taxon>
        <taxon>Lithospermum</taxon>
    </lineage>
</organism>
<dbReference type="EMBL" id="BAABME010006315">
    <property type="protein sequence ID" value="GAA0168013.1"/>
    <property type="molecule type" value="Genomic_DNA"/>
</dbReference>
<comment type="caution">
    <text evidence="2">The sequence shown here is derived from an EMBL/GenBank/DDBJ whole genome shotgun (WGS) entry which is preliminary data.</text>
</comment>
<keyword evidence="3" id="KW-1185">Reference proteome</keyword>
<feature type="region of interest" description="Disordered" evidence="1">
    <location>
        <begin position="187"/>
        <end position="210"/>
    </location>
</feature>
<proteinExistence type="predicted"/>
<evidence type="ECO:0000313" key="3">
    <source>
        <dbReference type="Proteomes" id="UP001454036"/>
    </source>
</evidence>
<gene>
    <name evidence="2" type="ORF">LIER_22830</name>
</gene>
<dbReference type="AlphaFoldDB" id="A0AAV3QYA4"/>
<evidence type="ECO:0000313" key="2">
    <source>
        <dbReference type="EMBL" id="GAA0168013.1"/>
    </source>
</evidence>
<dbReference type="Proteomes" id="UP001454036">
    <property type="component" value="Unassembled WGS sequence"/>
</dbReference>
<sequence length="210" mass="22567">MTEDVDDPVSLNFQKVTFCNFTFDFSPSLINGYFARANGGDTGYNPQLSEIVKVLKPRTGLECCADVTVLDLGVGSAILGSGLASLRLKEMSSPSSALAAFLNKPSSLFCAAFLIEAAGLTSKAEFDGRKGCNNNWAMRDFFKYCWSESGVGNEETTRVLKDEIKHLNGVIQSSLARKSVLEARLRSLSGDDDPTVDPAANDSEAGTSKE</sequence>
<protein>
    <submittedName>
        <fullName evidence="2">Uncharacterized protein</fullName>
    </submittedName>
</protein>
<reference evidence="2 3" key="1">
    <citation type="submission" date="2024-01" db="EMBL/GenBank/DDBJ databases">
        <title>The complete chloroplast genome sequence of Lithospermum erythrorhizon: insights into the phylogenetic relationship among Boraginaceae species and the maternal lineages of purple gromwells.</title>
        <authorList>
            <person name="Okada T."/>
            <person name="Watanabe K."/>
        </authorList>
    </citation>
    <scope>NUCLEOTIDE SEQUENCE [LARGE SCALE GENOMIC DNA]</scope>
</reference>
<evidence type="ECO:0000256" key="1">
    <source>
        <dbReference type="SAM" id="MobiDB-lite"/>
    </source>
</evidence>
<accession>A0AAV3QYA4</accession>
<name>A0AAV3QYA4_LITER</name>